<dbReference type="EMBL" id="QPIW01000051">
    <property type="protein sequence ID" value="RDB02274.1"/>
    <property type="molecule type" value="Genomic_DNA"/>
</dbReference>
<dbReference type="RefSeq" id="WP_114464631.1">
    <property type="nucleotide sequence ID" value="NZ_QPIW01000051.1"/>
</dbReference>
<reference evidence="2 3" key="1">
    <citation type="submission" date="2018-07" db="EMBL/GenBank/DDBJ databases">
        <title>Genome analysis of Runella aurantiaca.</title>
        <authorList>
            <person name="Yang X."/>
        </authorList>
    </citation>
    <scope>NUCLEOTIDE SEQUENCE [LARGE SCALE GENOMIC DNA]</scope>
    <source>
        <strain evidence="2 3">YX9</strain>
    </source>
</reference>
<evidence type="ECO:0000256" key="1">
    <source>
        <dbReference type="SAM" id="SignalP"/>
    </source>
</evidence>
<comment type="caution">
    <text evidence="2">The sequence shown here is derived from an EMBL/GenBank/DDBJ whole genome shotgun (WGS) entry which is preliminary data.</text>
</comment>
<keyword evidence="3" id="KW-1185">Reference proteome</keyword>
<dbReference type="AlphaFoldDB" id="A0A369I505"/>
<organism evidence="2 3">
    <name type="scientific">Runella aurantiaca</name>
    <dbReference type="NCBI Taxonomy" id="2282308"/>
    <lineage>
        <taxon>Bacteria</taxon>
        <taxon>Pseudomonadati</taxon>
        <taxon>Bacteroidota</taxon>
        <taxon>Cytophagia</taxon>
        <taxon>Cytophagales</taxon>
        <taxon>Spirosomataceae</taxon>
        <taxon>Runella</taxon>
    </lineage>
</organism>
<sequence length="124" mass="13625">MKKLIMSLLLGFTCYAHALLGQAPKTPPLNFSGCWDSEWSTCNSNGKIAAGATLSFKQDPHNKLRMYGAWTGTADDAKGYRHSGFLLGTFQFTLTSAKAFNGTYTDINGPCKNSKVTMFWNGKR</sequence>
<accession>A0A369I505</accession>
<dbReference type="OrthoDB" id="9914562at2"/>
<feature type="signal peptide" evidence="1">
    <location>
        <begin position="1"/>
        <end position="18"/>
    </location>
</feature>
<evidence type="ECO:0000313" key="3">
    <source>
        <dbReference type="Proteomes" id="UP000253141"/>
    </source>
</evidence>
<proteinExistence type="predicted"/>
<keyword evidence="1" id="KW-0732">Signal</keyword>
<name>A0A369I505_9BACT</name>
<dbReference type="Proteomes" id="UP000253141">
    <property type="component" value="Unassembled WGS sequence"/>
</dbReference>
<protein>
    <submittedName>
        <fullName evidence="2">Uncharacterized protein</fullName>
    </submittedName>
</protein>
<evidence type="ECO:0000313" key="2">
    <source>
        <dbReference type="EMBL" id="RDB02274.1"/>
    </source>
</evidence>
<gene>
    <name evidence="2" type="ORF">DVG78_29690</name>
</gene>
<feature type="chain" id="PRO_5016835435" evidence="1">
    <location>
        <begin position="19"/>
        <end position="124"/>
    </location>
</feature>